<comment type="subcellular location">
    <subcellularLocation>
        <location evidence="2 12">Cell inner membrane</location>
        <topology evidence="2 12">Single-pass membrane protein</topology>
    </subcellularLocation>
</comment>
<dbReference type="Pfam" id="PF04995">
    <property type="entry name" value="CcmD"/>
    <property type="match status" value="1"/>
</dbReference>
<gene>
    <name evidence="13" type="primary">ccmD</name>
    <name evidence="13" type="ORF">LHA_1295</name>
</gene>
<dbReference type="KEGG" id="lha:LHA_1295"/>
<proteinExistence type="inferred from homology"/>
<evidence type="ECO:0000313" key="14">
    <source>
        <dbReference type="Proteomes" id="UP000032803"/>
    </source>
</evidence>
<dbReference type="GO" id="GO:0017004">
    <property type="term" value="P:cytochrome complex assembly"/>
    <property type="evidence" value="ECO:0007669"/>
    <property type="project" value="UniProtKB-KW"/>
</dbReference>
<evidence type="ECO:0000313" key="13">
    <source>
        <dbReference type="EMBL" id="CEK10345.1"/>
    </source>
</evidence>
<keyword evidence="9 12" id="KW-0201">Cytochrome c-type biogenesis</keyword>
<reference evidence="14" key="1">
    <citation type="submission" date="2014-09" db="EMBL/GenBank/DDBJ databases">
        <authorList>
            <person name="Gomez-Valero L."/>
        </authorList>
    </citation>
    <scope>NUCLEOTIDE SEQUENCE [LARGE SCALE GENOMIC DNA]</scope>
    <source>
        <strain evidence="14">ATCC35250</strain>
    </source>
</reference>
<keyword evidence="5 12" id="KW-0813">Transport</keyword>
<dbReference type="InterPro" id="IPR007078">
    <property type="entry name" value="Haem_export_protD_CcmD"/>
</dbReference>
<feature type="transmembrane region" description="Helical" evidence="12">
    <location>
        <begin position="27"/>
        <end position="46"/>
    </location>
</feature>
<name>A0A0A8UN90_LEGHA</name>
<protein>
    <recommendedName>
        <fullName evidence="4 12">Heme exporter protein D</fullName>
    </recommendedName>
</protein>
<evidence type="ECO:0000256" key="4">
    <source>
        <dbReference type="ARBA" id="ARBA00016461"/>
    </source>
</evidence>
<evidence type="ECO:0000256" key="12">
    <source>
        <dbReference type="RuleBase" id="RU363101"/>
    </source>
</evidence>
<dbReference type="HOGENOM" id="CLU_180892_1_0_6"/>
<evidence type="ECO:0000256" key="5">
    <source>
        <dbReference type="ARBA" id="ARBA00022448"/>
    </source>
</evidence>
<evidence type="ECO:0000256" key="11">
    <source>
        <dbReference type="ARBA" id="ARBA00023136"/>
    </source>
</evidence>
<evidence type="ECO:0000256" key="8">
    <source>
        <dbReference type="ARBA" id="ARBA00022692"/>
    </source>
</evidence>
<evidence type="ECO:0000256" key="2">
    <source>
        <dbReference type="ARBA" id="ARBA00004377"/>
    </source>
</evidence>
<dbReference type="EMBL" id="LN681225">
    <property type="protein sequence ID" value="CEK10345.1"/>
    <property type="molecule type" value="Genomic_DNA"/>
</dbReference>
<dbReference type="NCBIfam" id="TIGR03141">
    <property type="entry name" value="cytochro_ccmD"/>
    <property type="match status" value="1"/>
</dbReference>
<dbReference type="GO" id="GO:0005886">
    <property type="term" value="C:plasma membrane"/>
    <property type="evidence" value="ECO:0007669"/>
    <property type="project" value="UniProtKB-SubCell"/>
</dbReference>
<evidence type="ECO:0000256" key="9">
    <source>
        <dbReference type="ARBA" id="ARBA00022748"/>
    </source>
</evidence>
<comment type="similarity">
    <text evidence="3 12">Belongs to the CcmD/CycX/HelD family.</text>
</comment>
<dbReference type="Proteomes" id="UP000032803">
    <property type="component" value="Chromosome I"/>
</dbReference>
<evidence type="ECO:0000256" key="6">
    <source>
        <dbReference type="ARBA" id="ARBA00022475"/>
    </source>
</evidence>
<dbReference type="STRING" id="449.LHA_1295"/>
<keyword evidence="14" id="KW-1185">Reference proteome</keyword>
<keyword evidence="8 12" id="KW-0812">Transmembrane</keyword>
<evidence type="ECO:0000256" key="10">
    <source>
        <dbReference type="ARBA" id="ARBA00022989"/>
    </source>
</evidence>
<evidence type="ECO:0000256" key="1">
    <source>
        <dbReference type="ARBA" id="ARBA00002442"/>
    </source>
</evidence>
<keyword evidence="6 12" id="KW-1003">Cell membrane</keyword>
<dbReference type="AlphaFoldDB" id="A0A0A8UN90"/>
<keyword evidence="11 12" id="KW-0472">Membrane</keyword>
<dbReference type="PATRIC" id="fig|449.7.peg.3304"/>
<dbReference type="GO" id="GO:0015886">
    <property type="term" value="P:heme transport"/>
    <property type="evidence" value="ECO:0007669"/>
    <property type="project" value="InterPro"/>
</dbReference>
<comment type="function">
    <text evidence="1 12">Required for the export of heme to the periplasm for the biogenesis of c-type cytochromes.</text>
</comment>
<keyword evidence="10 12" id="KW-1133">Transmembrane helix</keyword>
<organism evidence="13 14">
    <name type="scientific">Legionella hackeliae</name>
    <dbReference type="NCBI Taxonomy" id="449"/>
    <lineage>
        <taxon>Bacteria</taxon>
        <taxon>Pseudomonadati</taxon>
        <taxon>Pseudomonadota</taxon>
        <taxon>Gammaproteobacteria</taxon>
        <taxon>Legionellales</taxon>
        <taxon>Legionellaceae</taxon>
        <taxon>Legionella</taxon>
    </lineage>
</organism>
<evidence type="ECO:0000256" key="7">
    <source>
        <dbReference type="ARBA" id="ARBA00022519"/>
    </source>
</evidence>
<evidence type="ECO:0000256" key="3">
    <source>
        <dbReference type="ARBA" id="ARBA00008741"/>
    </source>
</evidence>
<sequence length="66" mass="7742">MGTKFDGEWGIMNQVIQWWSMGGYSAYVWPAYSLAVIVLVGQAFGIRLQRARTMKRLQQWFKRQLS</sequence>
<keyword evidence="7 12" id="KW-0997">Cell inner membrane</keyword>
<accession>A0A0A8UN90</accession>